<evidence type="ECO:0000313" key="3">
    <source>
        <dbReference type="Proteomes" id="UP000030748"/>
    </source>
</evidence>
<proteinExistence type="predicted"/>
<dbReference type="Proteomes" id="UP000030748">
    <property type="component" value="Unassembled WGS sequence"/>
</dbReference>
<feature type="compositionally biased region" description="Basic and acidic residues" evidence="1">
    <location>
        <begin position="15"/>
        <end position="26"/>
    </location>
</feature>
<feature type="compositionally biased region" description="Polar residues" evidence="1">
    <location>
        <begin position="1"/>
        <end position="14"/>
    </location>
</feature>
<organism evidence="2 3">
    <name type="scientific">Erythranthe guttata</name>
    <name type="common">Yellow monkey flower</name>
    <name type="synonym">Mimulus guttatus</name>
    <dbReference type="NCBI Taxonomy" id="4155"/>
    <lineage>
        <taxon>Eukaryota</taxon>
        <taxon>Viridiplantae</taxon>
        <taxon>Streptophyta</taxon>
        <taxon>Embryophyta</taxon>
        <taxon>Tracheophyta</taxon>
        <taxon>Spermatophyta</taxon>
        <taxon>Magnoliopsida</taxon>
        <taxon>eudicotyledons</taxon>
        <taxon>Gunneridae</taxon>
        <taxon>Pentapetalae</taxon>
        <taxon>asterids</taxon>
        <taxon>lamiids</taxon>
        <taxon>Lamiales</taxon>
        <taxon>Phrymaceae</taxon>
        <taxon>Erythranthe</taxon>
    </lineage>
</organism>
<name>A0A022Q781_ERYGU</name>
<dbReference type="EMBL" id="KI632162">
    <property type="protein sequence ID" value="EYU23449.1"/>
    <property type="molecule type" value="Genomic_DNA"/>
</dbReference>
<evidence type="ECO:0000256" key="1">
    <source>
        <dbReference type="SAM" id="MobiDB-lite"/>
    </source>
</evidence>
<sequence length="89" mass="10625">MHNRTFTHFTTLRNPENREKKSKEGVRVEIEGREKQRETMDNRLRKEQDLKELLMADFKVDTPADDMNVLFVKFHGPKDSNFFSRLVLS</sequence>
<gene>
    <name evidence="2" type="ORF">MIMGU_mgv1a017194mg</name>
</gene>
<keyword evidence="3" id="KW-1185">Reference proteome</keyword>
<evidence type="ECO:0000313" key="2">
    <source>
        <dbReference type="EMBL" id="EYU23449.1"/>
    </source>
</evidence>
<feature type="region of interest" description="Disordered" evidence="1">
    <location>
        <begin position="1"/>
        <end position="26"/>
    </location>
</feature>
<accession>A0A022Q781</accession>
<dbReference type="AlphaFoldDB" id="A0A022Q781"/>
<protein>
    <submittedName>
        <fullName evidence="2">Uncharacterized protein</fullName>
    </submittedName>
</protein>
<reference evidence="2 3" key="1">
    <citation type="journal article" date="2013" name="Proc. Natl. Acad. Sci. U.S.A.">
        <title>Fine-scale variation in meiotic recombination in Mimulus inferred from population shotgun sequencing.</title>
        <authorList>
            <person name="Hellsten U."/>
            <person name="Wright K.M."/>
            <person name="Jenkins J."/>
            <person name="Shu S."/>
            <person name="Yuan Y."/>
            <person name="Wessler S.R."/>
            <person name="Schmutz J."/>
            <person name="Willis J.H."/>
            <person name="Rokhsar D.S."/>
        </authorList>
    </citation>
    <scope>NUCLEOTIDE SEQUENCE [LARGE SCALE GENOMIC DNA]</scope>
    <source>
        <strain evidence="3">cv. DUN x IM62</strain>
    </source>
</reference>